<feature type="transmembrane region" description="Helical" evidence="11">
    <location>
        <begin position="155"/>
        <end position="176"/>
    </location>
</feature>
<dbReference type="Proteomes" id="UP001595462">
    <property type="component" value="Unassembled WGS sequence"/>
</dbReference>
<protein>
    <submittedName>
        <fullName evidence="13">ATP-binding cassette domain-containing protein</fullName>
    </submittedName>
</protein>
<evidence type="ECO:0000256" key="4">
    <source>
        <dbReference type="ARBA" id="ARBA00022475"/>
    </source>
</evidence>
<keyword evidence="7 13" id="KW-0067">ATP-binding</keyword>
<evidence type="ECO:0000313" key="13">
    <source>
        <dbReference type="EMBL" id="MFC3105349.1"/>
    </source>
</evidence>
<keyword evidence="4" id="KW-1003">Cell membrane</keyword>
<dbReference type="GO" id="GO:0005524">
    <property type="term" value="F:ATP binding"/>
    <property type="evidence" value="ECO:0007669"/>
    <property type="project" value="UniProtKB-KW"/>
</dbReference>
<reference evidence="14" key="1">
    <citation type="journal article" date="2019" name="Int. J. Syst. Evol. Microbiol.">
        <title>The Global Catalogue of Microorganisms (GCM) 10K type strain sequencing project: providing services to taxonomists for standard genome sequencing and annotation.</title>
        <authorList>
            <consortium name="The Broad Institute Genomics Platform"/>
            <consortium name="The Broad Institute Genome Sequencing Center for Infectious Disease"/>
            <person name="Wu L."/>
            <person name="Ma J."/>
        </authorList>
    </citation>
    <scope>NUCLEOTIDE SEQUENCE [LARGE SCALE GENOMIC DNA]</scope>
    <source>
        <strain evidence="14">KCTC 52640</strain>
    </source>
</reference>
<comment type="subcellular location">
    <subcellularLocation>
        <location evidence="1">Cell inner membrane</location>
        <topology evidence="1">Multi-pass membrane protein</topology>
    </subcellularLocation>
</comment>
<dbReference type="InterPro" id="IPR003439">
    <property type="entry name" value="ABC_transporter-like_ATP-bd"/>
</dbReference>
<dbReference type="PROSITE" id="PS00211">
    <property type="entry name" value="ABC_TRANSPORTER_1"/>
    <property type="match status" value="1"/>
</dbReference>
<accession>A0ABV7ERN2</accession>
<dbReference type="InterPro" id="IPR001851">
    <property type="entry name" value="ABC_transp_permease"/>
</dbReference>
<dbReference type="CDD" id="cd03224">
    <property type="entry name" value="ABC_TM1139_LivF_branched"/>
    <property type="match status" value="1"/>
</dbReference>
<dbReference type="RefSeq" id="WP_380690906.1">
    <property type="nucleotide sequence ID" value="NZ_JBHRSS010000008.1"/>
</dbReference>
<dbReference type="Gene3D" id="3.40.50.300">
    <property type="entry name" value="P-loop containing nucleotide triphosphate hydrolases"/>
    <property type="match status" value="2"/>
</dbReference>
<organism evidence="13 14">
    <name type="scientific">Salinisphaera aquimarina</name>
    <dbReference type="NCBI Taxonomy" id="2094031"/>
    <lineage>
        <taxon>Bacteria</taxon>
        <taxon>Pseudomonadati</taxon>
        <taxon>Pseudomonadota</taxon>
        <taxon>Gammaproteobacteria</taxon>
        <taxon>Salinisphaerales</taxon>
        <taxon>Salinisphaeraceae</taxon>
        <taxon>Salinisphaera</taxon>
    </lineage>
</organism>
<feature type="transmembrane region" description="Helical" evidence="11">
    <location>
        <begin position="243"/>
        <end position="266"/>
    </location>
</feature>
<evidence type="ECO:0000256" key="9">
    <source>
        <dbReference type="ARBA" id="ARBA00022989"/>
    </source>
</evidence>
<evidence type="ECO:0000256" key="1">
    <source>
        <dbReference type="ARBA" id="ARBA00004429"/>
    </source>
</evidence>
<dbReference type="InterPro" id="IPR032823">
    <property type="entry name" value="BCA_ABC_TP_C"/>
</dbReference>
<comment type="similarity">
    <text evidence="2">Belongs to the ABC transporter superfamily.</text>
</comment>
<evidence type="ECO:0000256" key="6">
    <source>
        <dbReference type="ARBA" id="ARBA00022741"/>
    </source>
</evidence>
<dbReference type="InterPro" id="IPR052156">
    <property type="entry name" value="BCAA_Transport_ATP-bd_LivF"/>
</dbReference>
<dbReference type="InterPro" id="IPR027417">
    <property type="entry name" value="P-loop_NTPase"/>
</dbReference>
<evidence type="ECO:0000256" key="3">
    <source>
        <dbReference type="ARBA" id="ARBA00022448"/>
    </source>
</evidence>
<dbReference type="Pfam" id="PF02653">
    <property type="entry name" value="BPD_transp_2"/>
    <property type="match status" value="1"/>
</dbReference>
<dbReference type="Pfam" id="PF12399">
    <property type="entry name" value="BCA_ABC_TP_C"/>
    <property type="match status" value="1"/>
</dbReference>
<sequence length="834" mass="90078">MSRALDFLKHPLFVLAIALLALPLLMPWLGSTISLATQVSIYALYAIAFNVLLGYTGLVSFGASLFFGFASYVAGLFAIHVYDSAALALLAATAATALLSVVIGLLILRRRGIYFALLTLAFTQLGYEIAFHWTGVTGGENGLQGVSRGGLYDPLLYYAFTALLVWLSACVLLRIVHSPFGRVLQAIRDDELRARCMGYNPHRYKLGAFVLSSSFIGLAGGLLTFLIRGAYAENMNWQHAGDPVLMTVLGGMHHFLGPLWGAIIYINLQDQLSAVTEHWWLIFGALLMAVVLLSPEGLSGMFTRLFGHDRWGLTRSRVPARPITPIERSSKPAHANDDVVLSVSGLNKSFGRVVTAKDIDLDIRRGSIHSLLGPNGAGKTTFFNILSGLLAPDSGRVHFNGRDITRLSANQRTLAGLARSFQVVSVPEHATVFEAVRVAAQAHHEGRHSLWSDAYALPGIAEQTWQALQAVGLDTRAEQITTNLPHGEQRLLDIAVTLAGNPDTLLLDEPLAGLADAERERISQLIKRLAQKHTVVLIEHDIDRVIALSDYISVLHLGQVIASGTPDQVIDHPDVVAAYLGDRESSAADPAAGPGATDDAGKRTYRPLLELQGIASGYGGSRILDDLDLTVGEGESVALLGRNGVGKTTTLATIMGTVPRMDGRIGFDDRDISTLSTHQVNRLGVSLVPQGRRIFPNLTVTDNLQVAARPGGWSRNAAFELFPKLKQLEHARGGNLSGGEQQMLAIARALMAPTRLILLDEPFEGLAPAIVGEVMHAIAQLRGEVGILLVEQRVELALQMTDRAYIMVNGHIAYEGSARDLRQDEATLVKLLGV</sequence>
<dbReference type="InterPro" id="IPR043428">
    <property type="entry name" value="LivM-like"/>
</dbReference>
<feature type="transmembrane region" description="Helical" evidence="11">
    <location>
        <begin position="58"/>
        <end position="79"/>
    </location>
</feature>
<dbReference type="SUPFAM" id="SSF52540">
    <property type="entry name" value="P-loop containing nucleoside triphosphate hydrolases"/>
    <property type="match status" value="2"/>
</dbReference>
<dbReference type="CDD" id="cd06581">
    <property type="entry name" value="TM_PBP1_LivM_like"/>
    <property type="match status" value="1"/>
</dbReference>
<dbReference type="PANTHER" id="PTHR43820:SF4">
    <property type="entry name" value="HIGH-AFFINITY BRANCHED-CHAIN AMINO ACID TRANSPORT ATP-BINDING PROTEIN LIVF"/>
    <property type="match status" value="1"/>
</dbReference>
<evidence type="ECO:0000256" key="8">
    <source>
        <dbReference type="ARBA" id="ARBA00022970"/>
    </source>
</evidence>
<feature type="transmembrane region" description="Helical" evidence="11">
    <location>
        <begin position="85"/>
        <end position="108"/>
    </location>
</feature>
<keyword evidence="8" id="KW-0029">Amino-acid transport</keyword>
<feature type="transmembrane region" description="Helical" evidence="11">
    <location>
        <begin position="12"/>
        <end position="29"/>
    </location>
</feature>
<evidence type="ECO:0000256" key="7">
    <source>
        <dbReference type="ARBA" id="ARBA00022840"/>
    </source>
</evidence>
<dbReference type="CDD" id="cd03219">
    <property type="entry name" value="ABC_Mj1267_LivG_branched"/>
    <property type="match status" value="1"/>
</dbReference>
<keyword evidence="6" id="KW-0547">Nucleotide-binding</keyword>
<evidence type="ECO:0000256" key="10">
    <source>
        <dbReference type="ARBA" id="ARBA00023136"/>
    </source>
</evidence>
<evidence type="ECO:0000256" key="11">
    <source>
        <dbReference type="SAM" id="Phobius"/>
    </source>
</evidence>
<evidence type="ECO:0000256" key="5">
    <source>
        <dbReference type="ARBA" id="ARBA00022692"/>
    </source>
</evidence>
<dbReference type="InterPro" id="IPR017871">
    <property type="entry name" value="ABC_transporter-like_CS"/>
</dbReference>
<dbReference type="PANTHER" id="PTHR43820">
    <property type="entry name" value="HIGH-AFFINITY BRANCHED-CHAIN AMINO ACID TRANSPORT ATP-BINDING PROTEIN LIVF"/>
    <property type="match status" value="1"/>
</dbReference>
<evidence type="ECO:0000256" key="2">
    <source>
        <dbReference type="ARBA" id="ARBA00005417"/>
    </source>
</evidence>
<keyword evidence="9 11" id="KW-1133">Transmembrane helix</keyword>
<feature type="domain" description="ABC transporter" evidence="12">
    <location>
        <begin position="341"/>
        <end position="582"/>
    </location>
</feature>
<keyword evidence="14" id="KW-1185">Reference proteome</keyword>
<evidence type="ECO:0000313" key="14">
    <source>
        <dbReference type="Proteomes" id="UP001595462"/>
    </source>
</evidence>
<keyword evidence="10 11" id="KW-0472">Membrane</keyword>
<dbReference type="Pfam" id="PF00005">
    <property type="entry name" value="ABC_tran"/>
    <property type="match status" value="2"/>
</dbReference>
<dbReference type="EMBL" id="JBHRSS010000008">
    <property type="protein sequence ID" value="MFC3105349.1"/>
    <property type="molecule type" value="Genomic_DNA"/>
</dbReference>
<keyword evidence="3" id="KW-0813">Transport</keyword>
<feature type="domain" description="ABC transporter" evidence="12">
    <location>
        <begin position="609"/>
        <end position="834"/>
    </location>
</feature>
<dbReference type="PROSITE" id="PS50893">
    <property type="entry name" value="ABC_TRANSPORTER_2"/>
    <property type="match status" value="2"/>
</dbReference>
<feature type="transmembrane region" description="Helical" evidence="11">
    <location>
        <begin position="35"/>
        <end position="53"/>
    </location>
</feature>
<keyword evidence="5 11" id="KW-0812">Transmembrane</keyword>
<dbReference type="SMART" id="SM00382">
    <property type="entry name" value="AAA"/>
    <property type="match status" value="2"/>
</dbReference>
<feature type="transmembrane region" description="Helical" evidence="11">
    <location>
        <begin position="206"/>
        <end position="231"/>
    </location>
</feature>
<comment type="caution">
    <text evidence="13">The sequence shown here is derived from an EMBL/GenBank/DDBJ whole genome shotgun (WGS) entry which is preliminary data.</text>
</comment>
<dbReference type="InterPro" id="IPR003593">
    <property type="entry name" value="AAA+_ATPase"/>
</dbReference>
<feature type="transmembrane region" description="Helical" evidence="11">
    <location>
        <begin position="115"/>
        <end position="135"/>
    </location>
</feature>
<evidence type="ECO:0000259" key="12">
    <source>
        <dbReference type="PROSITE" id="PS50893"/>
    </source>
</evidence>
<proteinExistence type="inferred from homology"/>
<feature type="transmembrane region" description="Helical" evidence="11">
    <location>
        <begin position="278"/>
        <end position="295"/>
    </location>
</feature>
<name>A0ABV7ERN2_9GAMM</name>
<gene>
    <name evidence="13" type="ORF">ACFOSU_15825</name>
</gene>